<dbReference type="Proteomes" id="UP000556329">
    <property type="component" value="Unassembled WGS sequence"/>
</dbReference>
<proteinExistence type="predicted"/>
<protein>
    <submittedName>
        <fullName evidence="1">Uncharacterized protein</fullName>
    </submittedName>
</protein>
<sequence length="61" mass="6927">MADICIVAFAKAHRDQDHPKPRAIKILVRRRCAKTAERFFDDMPGVRQRAMGSPLPPGRAR</sequence>
<dbReference type="AlphaFoldDB" id="A0A841P3K7"/>
<organism evidence="1 2">
    <name type="scientific">Mesorhizobium sangaii</name>
    <dbReference type="NCBI Taxonomy" id="505389"/>
    <lineage>
        <taxon>Bacteria</taxon>
        <taxon>Pseudomonadati</taxon>
        <taxon>Pseudomonadota</taxon>
        <taxon>Alphaproteobacteria</taxon>
        <taxon>Hyphomicrobiales</taxon>
        <taxon>Phyllobacteriaceae</taxon>
        <taxon>Mesorhizobium</taxon>
    </lineage>
</organism>
<gene>
    <name evidence="1" type="ORF">HNQ71_000795</name>
</gene>
<reference evidence="1 2" key="1">
    <citation type="submission" date="2020-08" db="EMBL/GenBank/DDBJ databases">
        <title>Genomic Encyclopedia of Type Strains, Phase IV (KMG-IV): sequencing the most valuable type-strain genomes for metagenomic binning, comparative biology and taxonomic classification.</title>
        <authorList>
            <person name="Goeker M."/>
        </authorList>
    </citation>
    <scope>NUCLEOTIDE SEQUENCE [LARGE SCALE GENOMIC DNA]</scope>
    <source>
        <strain evidence="1 2">DSM 100039</strain>
    </source>
</reference>
<evidence type="ECO:0000313" key="2">
    <source>
        <dbReference type="Proteomes" id="UP000556329"/>
    </source>
</evidence>
<dbReference type="RefSeq" id="WP_184871263.1">
    <property type="nucleotide sequence ID" value="NZ_JACHEF010000001.1"/>
</dbReference>
<keyword evidence="2" id="KW-1185">Reference proteome</keyword>
<evidence type="ECO:0000313" key="1">
    <source>
        <dbReference type="EMBL" id="MBB6408151.1"/>
    </source>
</evidence>
<dbReference type="EMBL" id="JACHEF010000001">
    <property type="protein sequence ID" value="MBB6408151.1"/>
    <property type="molecule type" value="Genomic_DNA"/>
</dbReference>
<name>A0A841P3K7_9HYPH</name>
<accession>A0A841P3K7</accession>
<comment type="caution">
    <text evidence="1">The sequence shown here is derived from an EMBL/GenBank/DDBJ whole genome shotgun (WGS) entry which is preliminary data.</text>
</comment>